<sequence>MSTIAAEPGVISLREITKAFPGVVANDRISLDIVGGQVHCLLGENGAGKSTLISILAGMQQPDSGTILVDGRSTPINSPKAAVDLGIGVVHQHSTLVPAFTVLENLMLGETGVLRNETRAKARLDELSELLGARIDPDALAGDLGLGQQQQVEIAKAMWKGSRLLILDEPTSMLTPQAIEKLAASVAQIKAQGLAVVFITHKLREAYQMGDCVTILRGGKNVGHIGADQLASFSEAQAQRAILAAMFGDDVATPEAADLAGATEAHREVDDIELGTKRVRLELSGVATRGHGHDVDIRDVSLAVHESEILGIAGIDGHGQAALAEVVAGQRSAAQGTIRFDGADITRRGVAGRQQLGLRYVTDDRLHEGTVGGMSVAMNLVLKRIGQRPFWKFGQINRKAVDAEAERLIADYAIKTPSSATRAGTLSGGNIQKVLLARELTDGARFVVVNKPTYGLDLKTVKLVRQILTEFAAEGGAVLLLSTDLDELVELSHRIAVISDGEIVGIVPNDGRGTAERVGQLMTGAIEGTPATEEAHA</sequence>
<dbReference type="InterPro" id="IPR027417">
    <property type="entry name" value="P-loop_NTPase"/>
</dbReference>
<dbReference type="RefSeq" id="WP_286277146.1">
    <property type="nucleotide sequence ID" value="NZ_AP027731.1"/>
</dbReference>
<protein>
    <submittedName>
        <fullName evidence="4">Sugar ABC transporter</fullName>
    </submittedName>
</protein>
<feature type="domain" description="ABC transporter" evidence="3">
    <location>
        <begin position="11"/>
        <end position="243"/>
    </location>
</feature>
<name>A0ABN6XQA1_9MICO</name>
<evidence type="ECO:0000259" key="3">
    <source>
        <dbReference type="PROSITE" id="PS50893"/>
    </source>
</evidence>
<organism evidence="4 5">
    <name type="scientific">Naasia aerilata</name>
    <dbReference type="NCBI Taxonomy" id="1162966"/>
    <lineage>
        <taxon>Bacteria</taxon>
        <taxon>Bacillati</taxon>
        <taxon>Actinomycetota</taxon>
        <taxon>Actinomycetes</taxon>
        <taxon>Micrococcales</taxon>
        <taxon>Microbacteriaceae</taxon>
        <taxon>Naasia</taxon>
    </lineage>
</organism>
<dbReference type="SUPFAM" id="SSF52540">
    <property type="entry name" value="P-loop containing nucleoside triphosphate hydrolases"/>
    <property type="match status" value="2"/>
</dbReference>
<dbReference type="InterPro" id="IPR017871">
    <property type="entry name" value="ABC_transporter-like_CS"/>
</dbReference>
<dbReference type="PROSITE" id="PS50893">
    <property type="entry name" value="ABC_TRANSPORTER_2"/>
    <property type="match status" value="2"/>
</dbReference>
<reference evidence="5" key="1">
    <citation type="journal article" date="2019" name="Int. J. Syst. Evol. Microbiol.">
        <title>The Global Catalogue of Microorganisms (GCM) 10K type strain sequencing project: providing services to taxonomists for standard genome sequencing and annotation.</title>
        <authorList>
            <consortium name="The Broad Institute Genomics Platform"/>
            <consortium name="The Broad Institute Genome Sequencing Center for Infectious Disease"/>
            <person name="Wu L."/>
            <person name="Ma J."/>
        </authorList>
    </citation>
    <scope>NUCLEOTIDE SEQUENCE [LARGE SCALE GENOMIC DNA]</scope>
    <source>
        <strain evidence="5">NBRC 108725</strain>
    </source>
</reference>
<evidence type="ECO:0000313" key="5">
    <source>
        <dbReference type="Proteomes" id="UP001321498"/>
    </source>
</evidence>
<dbReference type="PANTHER" id="PTHR43790">
    <property type="entry name" value="CARBOHYDRATE TRANSPORT ATP-BINDING PROTEIN MG119-RELATED"/>
    <property type="match status" value="1"/>
</dbReference>
<keyword evidence="1" id="KW-0547">Nucleotide-binding</keyword>
<dbReference type="SMART" id="SM00382">
    <property type="entry name" value="AAA"/>
    <property type="match status" value="1"/>
</dbReference>
<dbReference type="InterPro" id="IPR003439">
    <property type="entry name" value="ABC_transporter-like_ATP-bd"/>
</dbReference>
<keyword evidence="5" id="KW-1185">Reference proteome</keyword>
<evidence type="ECO:0000256" key="1">
    <source>
        <dbReference type="ARBA" id="ARBA00022741"/>
    </source>
</evidence>
<dbReference type="EMBL" id="AP027731">
    <property type="protein sequence ID" value="BDZ47194.1"/>
    <property type="molecule type" value="Genomic_DNA"/>
</dbReference>
<dbReference type="InterPro" id="IPR050107">
    <property type="entry name" value="ABC_carbohydrate_import_ATPase"/>
</dbReference>
<evidence type="ECO:0000313" key="4">
    <source>
        <dbReference type="EMBL" id="BDZ47194.1"/>
    </source>
</evidence>
<dbReference type="PROSITE" id="PS00211">
    <property type="entry name" value="ABC_TRANSPORTER_1"/>
    <property type="match status" value="1"/>
</dbReference>
<dbReference type="Proteomes" id="UP001321498">
    <property type="component" value="Chromosome"/>
</dbReference>
<keyword evidence="2" id="KW-0067">ATP-binding</keyword>
<proteinExistence type="predicted"/>
<dbReference type="CDD" id="cd03215">
    <property type="entry name" value="ABC_Carb_Monos_II"/>
    <property type="match status" value="1"/>
</dbReference>
<dbReference type="Pfam" id="PF00005">
    <property type="entry name" value="ABC_tran"/>
    <property type="match status" value="2"/>
</dbReference>
<dbReference type="Gene3D" id="3.40.50.300">
    <property type="entry name" value="P-loop containing nucleotide triphosphate hydrolases"/>
    <property type="match status" value="2"/>
</dbReference>
<feature type="domain" description="ABC transporter" evidence="3">
    <location>
        <begin position="281"/>
        <end position="525"/>
    </location>
</feature>
<accession>A0ABN6XQA1</accession>
<dbReference type="InterPro" id="IPR003593">
    <property type="entry name" value="AAA+_ATPase"/>
</dbReference>
<evidence type="ECO:0000256" key="2">
    <source>
        <dbReference type="ARBA" id="ARBA00022840"/>
    </source>
</evidence>
<dbReference type="CDD" id="cd03216">
    <property type="entry name" value="ABC_Carb_Monos_I"/>
    <property type="match status" value="1"/>
</dbReference>
<gene>
    <name evidence="4" type="ORF">GCM10025866_31030</name>
</gene>
<dbReference type="PANTHER" id="PTHR43790:SF4">
    <property type="entry name" value="GUANOSINE IMPORT ATP-BINDING PROTEIN NUPO"/>
    <property type="match status" value="1"/>
</dbReference>